<dbReference type="Gene3D" id="3.40.50.300">
    <property type="entry name" value="P-loop containing nucleotide triphosphate hydrolases"/>
    <property type="match status" value="1"/>
</dbReference>
<evidence type="ECO:0000256" key="17">
    <source>
        <dbReference type="SAM" id="MobiDB-lite"/>
    </source>
</evidence>
<dbReference type="CDD" id="cd01122">
    <property type="entry name" value="Twinkle_C"/>
    <property type="match status" value="1"/>
</dbReference>
<sequence length="774" mass="88055">MIFCNVKMLSSILLHRYSGFRCQLLDLCIRRSLDRQSTMCTSLKGKQCITYTSHQVGYCGLRHYRVNRRYQSIPPAFIYTLQCLKPPTRLANTEQSYCYHSQPKHGLSTLARNQRNFLLPTPLSWSSCHSFRFYGKALATEEYPTVTATGIRHVLRKHNIPFSTGYTCFLAESPFVAKRKKTAAAKKDFSLYINMTTGYFTCLESGVTGGWNSLQDYLEVVPKTRAKGAKAKTAANQENGRETFFSIASLNNTKTQSQVAEDTWKHATPIKDTDKTVLNTILSNLGAQHLSHDSLDKLNVRVDVKSGGLVFPWFHHHDNRICGMKTVEGRRTGKNEIQYQESSVPKCGYYNLFGCQVGTADTDEVILTGSELDVVALRQGLRNSKRNTMLLALPKGTASLPQEILPFLEKYRRVILWFGNDMRSWEASKQFSRKLNTKRCFFIRPKEEHPRPLDFLLLGSSMGQVVSEAQPVNHKSIVSFSELREDVHRELSQAEQVAGVKWKRFPQLNKLLKGFRRGELTVFTGPTGSGKTTFISEYSLDSCMQGVNTLWGSFEIQNVRLLKMMLAQFSQLKLEANLDDFDEWADRFEALPLYFMTFYGQQTLKNVTETMQHAAYVYDIEHVIVDNLQFMMGTESTIGVDRFRQQDGIIATFRKFASANNCHVTLVIHPRKEDNTNVLQMASVFGSAKATQEADNVMILQDKRLSAQQGKKFLQIVKNRFDGELGVMPLNFNKDTLCMSTPRTPRRKKVEIVEKQPGESSLNEDSIDLPLDKD</sequence>
<evidence type="ECO:0000256" key="1">
    <source>
        <dbReference type="ARBA" id="ARBA00004436"/>
    </source>
</evidence>
<keyword evidence="3" id="KW-0547">Nucleotide-binding</keyword>
<evidence type="ECO:0000256" key="4">
    <source>
        <dbReference type="ARBA" id="ARBA00022792"/>
    </source>
</evidence>
<keyword evidence="9" id="KW-0446">Lipid-binding</keyword>
<dbReference type="GO" id="GO:0006264">
    <property type="term" value="P:mitochondrial DNA replication"/>
    <property type="evidence" value="ECO:0007669"/>
    <property type="project" value="TreeGrafter"/>
</dbReference>
<evidence type="ECO:0000256" key="5">
    <source>
        <dbReference type="ARBA" id="ARBA00022801"/>
    </source>
</evidence>
<keyword evidence="7" id="KW-0067">ATP-binding</keyword>
<dbReference type="InterPro" id="IPR027417">
    <property type="entry name" value="P-loop_NTPase"/>
</dbReference>
<keyword evidence="11" id="KW-0472">Membrane</keyword>
<keyword evidence="20" id="KW-1185">Reference proteome</keyword>
<dbReference type="GO" id="GO:0016787">
    <property type="term" value="F:hydrolase activity"/>
    <property type="evidence" value="ECO:0007669"/>
    <property type="project" value="UniProtKB-KW"/>
</dbReference>
<evidence type="ECO:0000256" key="7">
    <source>
        <dbReference type="ARBA" id="ARBA00022840"/>
    </source>
</evidence>
<keyword evidence="12" id="KW-0413">Isomerase</keyword>
<keyword evidence="6" id="KW-0347">Helicase</keyword>
<dbReference type="OrthoDB" id="275278at2759"/>
<comment type="subcellular location">
    <subcellularLocation>
        <location evidence="2">Mitochondrion inner membrane</location>
        <topology evidence="2">Peripheral membrane protein</topology>
    </subcellularLocation>
    <subcellularLocation>
        <location evidence="1">Mitochondrion matrix</location>
        <location evidence="1">Mitochondrion nucleoid</location>
    </subcellularLocation>
</comment>
<evidence type="ECO:0000313" key="19">
    <source>
        <dbReference type="EMBL" id="CAH1250395.1"/>
    </source>
</evidence>
<dbReference type="FunFam" id="3.40.50.300:FF:000845">
    <property type="entry name" value="Mitochondrial helicase twinkle"/>
    <property type="match status" value="1"/>
</dbReference>
<feature type="domain" description="SF4 helicase" evidence="18">
    <location>
        <begin position="494"/>
        <end position="746"/>
    </location>
</feature>
<evidence type="ECO:0000256" key="10">
    <source>
        <dbReference type="ARBA" id="ARBA00023128"/>
    </source>
</evidence>
<dbReference type="GO" id="GO:0005743">
    <property type="term" value="C:mitochondrial inner membrane"/>
    <property type="evidence" value="ECO:0007669"/>
    <property type="project" value="UniProtKB-SubCell"/>
</dbReference>
<keyword evidence="13" id="KW-1135">Mitochondrion nucleoid</keyword>
<protein>
    <recommendedName>
        <fullName evidence="14">DNA 5'-3' helicase</fullName>
        <ecNumber evidence="14">5.6.2.3</ecNumber>
    </recommendedName>
    <alternativeName>
        <fullName evidence="16">Twinkle protein, mitochondrial</fullName>
    </alternativeName>
</protein>
<dbReference type="GO" id="GO:0008289">
    <property type="term" value="F:lipid binding"/>
    <property type="evidence" value="ECO:0007669"/>
    <property type="project" value="UniProtKB-KW"/>
</dbReference>
<evidence type="ECO:0000256" key="3">
    <source>
        <dbReference type="ARBA" id="ARBA00022741"/>
    </source>
</evidence>
<name>A0A8J9ZBG6_BRALA</name>
<dbReference type="InterPro" id="IPR034154">
    <property type="entry name" value="TOPRIM_DnaG/twinkle"/>
</dbReference>
<keyword evidence="5" id="KW-0378">Hydrolase</keyword>
<evidence type="ECO:0000256" key="9">
    <source>
        <dbReference type="ARBA" id="ARBA00023121"/>
    </source>
</evidence>
<keyword evidence="8" id="KW-0809">Transit peptide</keyword>
<dbReference type="AlphaFoldDB" id="A0A8J9ZBG6"/>
<dbReference type="PROSITE" id="PS51199">
    <property type="entry name" value="SF4_HELICASE"/>
    <property type="match status" value="1"/>
</dbReference>
<dbReference type="Pfam" id="PF13481">
    <property type="entry name" value="AAA_25"/>
    <property type="match status" value="1"/>
</dbReference>
<evidence type="ECO:0000256" key="8">
    <source>
        <dbReference type="ARBA" id="ARBA00022946"/>
    </source>
</evidence>
<accession>A0A8J9ZBG6</accession>
<dbReference type="CDD" id="cd01029">
    <property type="entry name" value="TOPRIM_primases"/>
    <property type="match status" value="1"/>
</dbReference>
<evidence type="ECO:0000256" key="12">
    <source>
        <dbReference type="ARBA" id="ARBA00023235"/>
    </source>
</evidence>
<keyword evidence="4" id="KW-0999">Mitochondrion inner membrane</keyword>
<evidence type="ECO:0000256" key="6">
    <source>
        <dbReference type="ARBA" id="ARBA00022806"/>
    </source>
</evidence>
<evidence type="ECO:0000256" key="14">
    <source>
        <dbReference type="ARBA" id="ARBA00044969"/>
    </source>
</evidence>
<dbReference type="InterPro" id="IPR027032">
    <property type="entry name" value="Twinkle-like"/>
</dbReference>
<evidence type="ECO:0000256" key="16">
    <source>
        <dbReference type="ARBA" id="ARBA00075597"/>
    </source>
</evidence>
<gene>
    <name evidence="19" type="primary">TWNK</name>
    <name evidence="19" type="ORF">BLAG_LOCUS11155</name>
</gene>
<dbReference type="SUPFAM" id="SSF52540">
    <property type="entry name" value="P-loop containing nucleoside triphosphate hydrolases"/>
    <property type="match status" value="1"/>
</dbReference>
<evidence type="ECO:0000256" key="2">
    <source>
        <dbReference type="ARBA" id="ARBA00004637"/>
    </source>
</evidence>
<dbReference type="InterPro" id="IPR007694">
    <property type="entry name" value="DNA_helicase_DnaB-like_C"/>
</dbReference>
<dbReference type="GO" id="GO:0043139">
    <property type="term" value="F:5'-3' DNA helicase activity"/>
    <property type="evidence" value="ECO:0007669"/>
    <property type="project" value="UniProtKB-EC"/>
</dbReference>
<dbReference type="EC" id="5.6.2.3" evidence="14"/>
<dbReference type="Gene3D" id="3.40.1360.10">
    <property type="match status" value="1"/>
</dbReference>
<evidence type="ECO:0000313" key="20">
    <source>
        <dbReference type="Proteomes" id="UP000838412"/>
    </source>
</evidence>
<feature type="region of interest" description="Disordered" evidence="17">
    <location>
        <begin position="752"/>
        <end position="774"/>
    </location>
</feature>
<evidence type="ECO:0000259" key="18">
    <source>
        <dbReference type="PROSITE" id="PS51199"/>
    </source>
</evidence>
<dbReference type="Proteomes" id="UP000838412">
    <property type="component" value="Chromosome 18"/>
</dbReference>
<organism evidence="19 20">
    <name type="scientific">Branchiostoma lanceolatum</name>
    <name type="common">Common lancelet</name>
    <name type="synonym">Amphioxus lanceolatum</name>
    <dbReference type="NCBI Taxonomy" id="7740"/>
    <lineage>
        <taxon>Eukaryota</taxon>
        <taxon>Metazoa</taxon>
        <taxon>Chordata</taxon>
        <taxon>Cephalochordata</taxon>
        <taxon>Leptocardii</taxon>
        <taxon>Amphioxiformes</taxon>
        <taxon>Branchiostomatidae</taxon>
        <taxon>Branchiostoma</taxon>
    </lineage>
</organism>
<dbReference type="GO" id="GO:0042645">
    <property type="term" value="C:mitochondrial nucleoid"/>
    <property type="evidence" value="ECO:0007669"/>
    <property type="project" value="UniProtKB-SubCell"/>
</dbReference>
<proteinExistence type="predicted"/>
<comment type="catalytic activity">
    <reaction evidence="15">
        <text>ATP + H2O = ADP + phosphate + H(+)</text>
        <dbReference type="Rhea" id="RHEA:13065"/>
        <dbReference type="ChEBI" id="CHEBI:15377"/>
        <dbReference type="ChEBI" id="CHEBI:15378"/>
        <dbReference type="ChEBI" id="CHEBI:30616"/>
        <dbReference type="ChEBI" id="CHEBI:43474"/>
        <dbReference type="ChEBI" id="CHEBI:456216"/>
        <dbReference type="EC" id="5.6.2.3"/>
    </reaction>
</comment>
<evidence type="ECO:0000256" key="15">
    <source>
        <dbReference type="ARBA" id="ARBA00048954"/>
    </source>
</evidence>
<dbReference type="PANTHER" id="PTHR12873">
    <property type="entry name" value="T7-LIKE MITOCHONDRIAL DNA HELICASE"/>
    <property type="match status" value="1"/>
</dbReference>
<dbReference type="GO" id="GO:0005524">
    <property type="term" value="F:ATP binding"/>
    <property type="evidence" value="ECO:0007669"/>
    <property type="project" value="UniProtKB-KW"/>
</dbReference>
<dbReference type="GO" id="GO:0003697">
    <property type="term" value="F:single-stranded DNA binding"/>
    <property type="evidence" value="ECO:0007669"/>
    <property type="project" value="InterPro"/>
</dbReference>
<evidence type="ECO:0000256" key="13">
    <source>
        <dbReference type="ARBA" id="ARBA00023271"/>
    </source>
</evidence>
<dbReference type="PANTHER" id="PTHR12873:SF0">
    <property type="entry name" value="TWINKLE MTDNA HELICASE"/>
    <property type="match status" value="1"/>
</dbReference>
<keyword evidence="10" id="KW-0496">Mitochondrion</keyword>
<dbReference type="EMBL" id="OV696703">
    <property type="protein sequence ID" value="CAH1250395.1"/>
    <property type="molecule type" value="Genomic_DNA"/>
</dbReference>
<reference evidence="19" key="1">
    <citation type="submission" date="2022-01" db="EMBL/GenBank/DDBJ databases">
        <authorList>
            <person name="Braso-Vives M."/>
        </authorList>
    </citation>
    <scope>NUCLEOTIDE SEQUENCE</scope>
</reference>
<evidence type="ECO:0000256" key="11">
    <source>
        <dbReference type="ARBA" id="ARBA00023136"/>
    </source>
</evidence>